<organism evidence="1 2">
    <name type="scientific">Pluteus cervinus</name>
    <dbReference type="NCBI Taxonomy" id="181527"/>
    <lineage>
        <taxon>Eukaryota</taxon>
        <taxon>Fungi</taxon>
        <taxon>Dikarya</taxon>
        <taxon>Basidiomycota</taxon>
        <taxon>Agaricomycotina</taxon>
        <taxon>Agaricomycetes</taxon>
        <taxon>Agaricomycetidae</taxon>
        <taxon>Agaricales</taxon>
        <taxon>Pluteineae</taxon>
        <taxon>Pluteaceae</taxon>
        <taxon>Pluteus</taxon>
    </lineage>
</organism>
<name>A0ACD3AQE0_9AGAR</name>
<proteinExistence type="predicted"/>
<evidence type="ECO:0000313" key="2">
    <source>
        <dbReference type="Proteomes" id="UP000308600"/>
    </source>
</evidence>
<protein>
    <submittedName>
        <fullName evidence="1">Uncharacterized protein</fullName>
    </submittedName>
</protein>
<keyword evidence="2" id="KW-1185">Reference proteome</keyword>
<accession>A0ACD3AQE0</accession>
<gene>
    <name evidence="1" type="ORF">BDN72DRAFT_858701</name>
</gene>
<dbReference type="Proteomes" id="UP000308600">
    <property type="component" value="Unassembled WGS sequence"/>
</dbReference>
<sequence>MNNQYDYESSADHHQSISELPEYDVAPLNLGVEDPEDMATPVLGSEDSSGTVNTNVVAKRRSWSPKRWDNRALKGTKEVVDMDCGICFENAVMPCQTRCCGRLFCLEHIADVIYDRESLLAPKEWGPIIGKVLSFVGLMLVYYALFS</sequence>
<evidence type="ECO:0000313" key="1">
    <source>
        <dbReference type="EMBL" id="TFK68020.1"/>
    </source>
</evidence>
<dbReference type="EMBL" id="ML208361">
    <property type="protein sequence ID" value="TFK68020.1"/>
    <property type="molecule type" value="Genomic_DNA"/>
</dbReference>
<reference evidence="1 2" key="1">
    <citation type="journal article" date="2019" name="Nat. Ecol. Evol.">
        <title>Megaphylogeny resolves global patterns of mushroom evolution.</title>
        <authorList>
            <person name="Varga T."/>
            <person name="Krizsan K."/>
            <person name="Foldi C."/>
            <person name="Dima B."/>
            <person name="Sanchez-Garcia M."/>
            <person name="Sanchez-Ramirez S."/>
            <person name="Szollosi G.J."/>
            <person name="Szarkandi J.G."/>
            <person name="Papp V."/>
            <person name="Albert L."/>
            <person name="Andreopoulos W."/>
            <person name="Angelini C."/>
            <person name="Antonin V."/>
            <person name="Barry K.W."/>
            <person name="Bougher N.L."/>
            <person name="Buchanan P."/>
            <person name="Buyck B."/>
            <person name="Bense V."/>
            <person name="Catcheside P."/>
            <person name="Chovatia M."/>
            <person name="Cooper J."/>
            <person name="Damon W."/>
            <person name="Desjardin D."/>
            <person name="Finy P."/>
            <person name="Geml J."/>
            <person name="Haridas S."/>
            <person name="Hughes K."/>
            <person name="Justo A."/>
            <person name="Karasinski D."/>
            <person name="Kautmanova I."/>
            <person name="Kiss B."/>
            <person name="Kocsube S."/>
            <person name="Kotiranta H."/>
            <person name="LaButti K.M."/>
            <person name="Lechner B.E."/>
            <person name="Liimatainen K."/>
            <person name="Lipzen A."/>
            <person name="Lukacs Z."/>
            <person name="Mihaltcheva S."/>
            <person name="Morgado L.N."/>
            <person name="Niskanen T."/>
            <person name="Noordeloos M.E."/>
            <person name="Ohm R.A."/>
            <person name="Ortiz-Santana B."/>
            <person name="Ovrebo C."/>
            <person name="Racz N."/>
            <person name="Riley R."/>
            <person name="Savchenko A."/>
            <person name="Shiryaev A."/>
            <person name="Soop K."/>
            <person name="Spirin V."/>
            <person name="Szebenyi C."/>
            <person name="Tomsovsky M."/>
            <person name="Tulloss R.E."/>
            <person name="Uehling J."/>
            <person name="Grigoriev I.V."/>
            <person name="Vagvolgyi C."/>
            <person name="Papp T."/>
            <person name="Martin F.M."/>
            <person name="Miettinen O."/>
            <person name="Hibbett D.S."/>
            <person name="Nagy L.G."/>
        </authorList>
    </citation>
    <scope>NUCLEOTIDE SEQUENCE [LARGE SCALE GENOMIC DNA]</scope>
    <source>
        <strain evidence="1 2">NL-1719</strain>
    </source>
</reference>